<comment type="caution">
    <text evidence="1">The sequence shown here is derived from an EMBL/GenBank/DDBJ whole genome shotgun (WGS) entry which is preliminary data.</text>
</comment>
<dbReference type="EMBL" id="BGPR01002724">
    <property type="protein sequence ID" value="GBM77977.1"/>
    <property type="molecule type" value="Genomic_DNA"/>
</dbReference>
<dbReference type="Proteomes" id="UP000499080">
    <property type="component" value="Unassembled WGS sequence"/>
</dbReference>
<protein>
    <submittedName>
        <fullName evidence="1">Uncharacterized protein</fullName>
    </submittedName>
</protein>
<evidence type="ECO:0000313" key="1">
    <source>
        <dbReference type="EMBL" id="GBM77977.1"/>
    </source>
</evidence>
<sequence length="128" mass="14904">MRHNIFYKALSSKKDNNKIFATKVKHLISILLTLRHSWKLLSRVLLSVANDLPLRIPRRRGGEIREHQRSCRFLALLQRTSEEGGQILCIFNALLSSKNVLLVILSPFVDKHRIPMRPRIRNPNQCTK</sequence>
<reference evidence="1 2" key="1">
    <citation type="journal article" date="2019" name="Sci. Rep.">
        <title>Orb-weaving spider Araneus ventricosus genome elucidates the spidroin gene catalogue.</title>
        <authorList>
            <person name="Kono N."/>
            <person name="Nakamura H."/>
            <person name="Ohtoshi R."/>
            <person name="Moran D.A.P."/>
            <person name="Shinohara A."/>
            <person name="Yoshida Y."/>
            <person name="Fujiwara M."/>
            <person name="Mori M."/>
            <person name="Tomita M."/>
            <person name="Arakawa K."/>
        </authorList>
    </citation>
    <scope>NUCLEOTIDE SEQUENCE [LARGE SCALE GENOMIC DNA]</scope>
</reference>
<proteinExistence type="predicted"/>
<organism evidence="1 2">
    <name type="scientific">Araneus ventricosus</name>
    <name type="common">Orbweaver spider</name>
    <name type="synonym">Epeira ventricosa</name>
    <dbReference type="NCBI Taxonomy" id="182803"/>
    <lineage>
        <taxon>Eukaryota</taxon>
        <taxon>Metazoa</taxon>
        <taxon>Ecdysozoa</taxon>
        <taxon>Arthropoda</taxon>
        <taxon>Chelicerata</taxon>
        <taxon>Arachnida</taxon>
        <taxon>Araneae</taxon>
        <taxon>Araneomorphae</taxon>
        <taxon>Entelegynae</taxon>
        <taxon>Araneoidea</taxon>
        <taxon>Araneidae</taxon>
        <taxon>Araneus</taxon>
    </lineage>
</organism>
<evidence type="ECO:0000313" key="2">
    <source>
        <dbReference type="Proteomes" id="UP000499080"/>
    </source>
</evidence>
<dbReference type="AlphaFoldDB" id="A0A4Y2IJN7"/>
<accession>A0A4Y2IJN7</accession>
<keyword evidence="2" id="KW-1185">Reference proteome</keyword>
<gene>
    <name evidence="1" type="ORF">AVEN_239503_1</name>
</gene>
<name>A0A4Y2IJN7_ARAVE</name>